<sequence length="357" mass="40037">MKKLYILFILLAQVGLGCSEKTNDTEVAEEPTQESAPVRNIQVGNLQVKPLIETVTATGNIDVPPMERKVIHSFIAANVVYLDVIQGEAVKKGQVIAKLSHPNLIALQQQLLEEKVEMNFQTKELERKQGLVSSNATSQKEINEIERELSKAQIRYKTLSSQLELIGINPESIEDKGIVNEISIKAPFDAKVSKVMISNGQFIGSDQPILELLSEGHKHLELDVFAKDASKIVKGQKIEFNLPGSDEVYTAEVYLINPDVSSNKLRVHGHLEDESLNLKIGTFIEARIIVGSDEVAQIENEELIRENNIFYLFQQDGDEFKKVMVSVGRSNENFTEVLDAQNSDQWVLKGNYFLQEF</sequence>
<evidence type="ECO:0000259" key="4">
    <source>
        <dbReference type="Pfam" id="PF25973"/>
    </source>
</evidence>
<name>A0A150X400_9BACT</name>
<dbReference type="RefSeq" id="WP_068221782.1">
    <property type="nucleotide sequence ID" value="NZ_LRPC01000028.1"/>
</dbReference>
<dbReference type="NCBIfam" id="TIGR01730">
    <property type="entry name" value="RND_mfp"/>
    <property type="match status" value="1"/>
</dbReference>
<dbReference type="Gene3D" id="2.40.30.170">
    <property type="match status" value="1"/>
</dbReference>
<evidence type="ECO:0000256" key="2">
    <source>
        <dbReference type="ARBA" id="ARBA00022448"/>
    </source>
</evidence>
<organism evidence="5 6">
    <name type="scientific">Roseivirga spongicola</name>
    <dbReference type="NCBI Taxonomy" id="333140"/>
    <lineage>
        <taxon>Bacteria</taxon>
        <taxon>Pseudomonadati</taxon>
        <taxon>Bacteroidota</taxon>
        <taxon>Cytophagia</taxon>
        <taxon>Cytophagales</taxon>
        <taxon>Roseivirgaceae</taxon>
        <taxon>Roseivirga</taxon>
    </lineage>
</organism>
<dbReference type="EMBL" id="LRPC01000028">
    <property type="protein sequence ID" value="KYG73448.1"/>
    <property type="molecule type" value="Genomic_DNA"/>
</dbReference>
<evidence type="ECO:0000313" key="6">
    <source>
        <dbReference type="Proteomes" id="UP000075606"/>
    </source>
</evidence>
<protein>
    <recommendedName>
        <fullName evidence="4">CzcB-like barrel-sandwich hybrid domain-containing protein</fullName>
    </recommendedName>
</protein>
<keyword evidence="6" id="KW-1185">Reference proteome</keyword>
<proteinExistence type="inferred from homology"/>
<dbReference type="PROSITE" id="PS51257">
    <property type="entry name" value="PROKAR_LIPOPROTEIN"/>
    <property type="match status" value="1"/>
</dbReference>
<comment type="similarity">
    <text evidence="1">Belongs to the membrane fusion protein (MFP) (TC 8.A.1) family.</text>
</comment>
<dbReference type="STRING" id="333140.AWW68_12190"/>
<accession>A0A150X400</accession>
<dbReference type="GO" id="GO:0030313">
    <property type="term" value="C:cell envelope"/>
    <property type="evidence" value="ECO:0007669"/>
    <property type="project" value="TreeGrafter"/>
</dbReference>
<comment type="caution">
    <text evidence="5">The sequence shown here is derived from an EMBL/GenBank/DDBJ whole genome shotgun (WGS) entry which is preliminary data.</text>
</comment>
<keyword evidence="3" id="KW-0175">Coiled coil</keyword>
<reference evidence="5 6" key="1">
    <citation type="submission" date="2016-01" db="EMBL/GenBank/DDBJ databases">
        <title>Genome sequencing of Roseivirga spongicola UST030701-084.</title>
        <authorList>
            <person name="Selvaratnam C."/>
            <person name="Thevarajoo S."/>
            <person name="Goh K.M."/>
            <person name="Ee R."/>
            <person name="Chan K.-G."/>
            <person name="Chong C.S."/>
        </authorList>
    </citation>
    <scope>NUCLEOTIDE SEQUENCE [LARGE SCALE GENOMIC DNA]</scope>
    <source>
        <strain evidence="5 6">UST030701-084</strain>
    </source>
</reference>
<evidence type="ECO:0000256" key="3">
    <source>
        <dbReference type="SAM" id="Coils"/>
    </source>
</evidence>
<dbReference type="AlphaFoldDB" id="A0A150X400"/>
<evidence type="ECO:0000313" key="5">
    <source>
        <dbReference type="EMBL" id="KYG73448.1"/>
    </source>
</evidence>
<dbReference type="GO" id="GO:0015679">
    <property type="term" value="P:plasma membrane copper ion transport"/>
    <property type="evidence" value="ECO:0007669"/>
    <property type="project" value="TreeGrafter"/>
</dbReference>
<dbReference type="GO" id="GO:0022857">
    <property type="term" value="F:transmembrane transporter activity"/>
    <property type="evidence" value="ECO:0007669"/>
    <property type="project" value="InterPro"/>
</dbReference>
<dbReference type="InterPro" id="IPR051909">
    <property type="entry name" value="MFP_Cation_Efflux"/>
</dbReference>
<dbReference type="Gene3D" id="2.40.50.100">
    <property type="match status" value="1"/>
</dbReference>
<dbReference type="SUPFAM" id="SSF111369">
    <property type="entry name" value="HlyD-like secretion proteins"/>
    <property type="match status" value="1"/>
</dbReference>
<dbReference type="OrthoDB" id="9814657at2"/>
<dbReference type="GO" id="GO:0016020">
    <property type="term" value="C:membrane"/>
    <property type="evidence" value="ECO:0007669"/>
    <property type="project" value="InterPro"/>
</dbReference>
<dbReference type="InterPro" id="IPR058647">
    <property type="entry name" value="BSH_CzcB-like"/>
</dbReference>
<dbReference type="Proteomes" id="UP000075606">
    <property type="component" value="Unassembled WGS sequence"/>
</dbReference>
<gene>
    <name evidence="5" type="ORF">AWW68_12190</name>
</gene>
<evidence type="ECO:0000256" key="1">
    <source>
        <dbReference type="ARBA" id="ARBA00009477"/>
    </source>
</evidence>
<feature type="coiled-coil region" evidence="3">
    <location>
        <begin position="108"/>
        <end position="162"/>
    </location>
</feature>
<dbReference type="GO" id="GO:0060003">
    <property type="term" value="P:copper ion export"/>
    <property type="evidence" value="ECO:0007669"/>
    <property type="project" value="TreeGrafter"/>
</dbReference>
<dbReference type="Pfam" id="PF25973">
    <property type="entry name" value="BSH_CzcB"/>
    <property type="match status" value="1"/>
</dbReference>
<dbReference type="PANTHER" id="PTHR30097:SF4">
    <property type="entry name" value="SLR6042 PROTEIN"/>
    <property type="match status" value="1"/>
</dbReference>
<feature type="domain" description="CzcB-like barrel-sandwich hybrid" evidence="4">
    <location>
        <begin position="75"/>
        <end position="211"/>
    </location>
</feature>
<dbReference type="PANTHER" id="PTHR30097">
    <property type="entry name" value="CATION EFFLUX SYSTEM PROTEIN CUSB"/>
    <property type="match status" value="1"/>
</dbReference>
<dbReference type="InterPro" id="IPR006143">
    <property type="entry name" value="RND_pump_MFP"/>
</dbReference>
<keyword evidence="2" id="KW-0813">Transport</keyword>